<keyword evidence="3" id="KW-1185">Reference proteome</keyword>
<dbReference type="RefSeq" id="WP_189571511.1">
    <property type="nucleotide sequence ID" value="NZ_BMXU01000001.1"/>
</dbReference>
<feature type="transmembrane region" description="Helical" evidence="1">
    <location>
        <begin position="145"/>
        <end position="167"/>
    </location>
</feature>
<organism evidence="2 3">
    <name type="scientific">Parvularcula lutaonensis</name>
    <dbReference type="NCBI Taxonomy" id="491923"/>
    <lineage>
        <taxon>Bacteria</taxon>
        <taxon>Pseudomonadati</taxon>
        <taxon>Pseudomonadota</taxon>
        <taxon>Alphaproteobacteria</taxon>
        <taxon>Parvularculales</taxon>
        <taxon>Parvularculaceae</taxon>
        <taxon>Parvularcula</taxon>
    </lineage>
</organism>
<evidence type="ECO:0000313" key="2">
    <source>
        <dbReference type="EMBL" id="MFC3302768.1"/>
    </source>
</evidence>
<keyword evidence="1" id="KW-1133">Transmembrane helix</keyword>
<feature type="transmembrane region" description="Helical" evidence="1">
    <location>
        <begin position="114"/>
        <end position="133"/>
    </location>
</feature>
<protein>
    <submittedName>
        <fullName evidence="2">Uncharacterized protein</fullName>
    </submittedName>
</protein>
<evidence type="ECO:0000256" key="1">
    <source>
        <dbReference type="SAM" id="Phobius"/>
    </source>
</evidence>
<keyword evidence="1" id="KW-0472">Membrane</keyword>
<dbReference type="EMBL" id="JBHRVA010000002">
    <property type="protein sequence ID" value="MFC3302768.1"/>
    <property type="molecule type" value="Genomic_DNA"/>
</dbReference>
<dbReference type="Proteomes" id="UP001595607">
    <property type="component" value="Unassembled WGS sequence"/>
</dbReference>
<sequence>MMLVFGDGSQQADLSREGIGAALRRLRHDGLRMVSLVRTQDEWLIAIACETGFELFYLNDAKLDYRRRLGVKSADDVAVIMLAFADGDTSWSQGFEAITADEIIFALGEDEDEVAGYLANLPAGIALLVAFAVDTPLGFGTILDAFIEGAAAGLIGGLGGGLAAGVFQSNLPKAVGYLAVLFAIAGSVGAFLALRWFALGLVG</sequence>
<keyword evidence="1" id="KW-0812">Transmembrane</keyword>
<evidence type="ECO:0000313" key="3">
    <source>
        <dbReference type="Proteomes" id="UP001595607"/>
    </source>
</evidence>
<name>A0ABV7MCL3_9PROT</name>
<gene>
    <name evidence="2" type="ORF">ACFONP_08495</name>
</gene>
<feature type="transmembrane region" description="Helical" evidence="1">
    <location>
        <begin position="174"/>
        <end position="198"/>
    </location>
</feature>
<comment type="caution">
    <text evidence="2">The sequence shown here is derived from an EMBL/GenBank/DDBJ whole genome shotgun (WGS) entry which is preliminary data.</text>
</comment>
<reference evidence="3" key="1">
    <citation type="journal article" date="2019" name="Int. J. Syst. Evol. Microbiol.">
        <title>The Global Catalogue of Microorganisms (GCM) 10K type strain sequencing project: providing services to taxonomists for standard genome sequencing and annotation.</title>
        <authorList>
            <consortium name="The Broad Institute Genomics Platform"/>
            <consortium name="The Broad Institute Genome Sequencing Center for Infectious Disease"/>
            <person name="Wu L."/>
            <person name="Ma J."/>
        </authorList>
    </citation>
    <scope>NUCLEOTIDE SEQUENCE [LARGE SCALE GENOMIC DNA]</scope>
    <source>
        <strain evidence="3">KCTC 22245</strain>
    </source>
</reference>
<proteinExistence type="predicted"/>
<accession>A0ABV7MCL3</accession>